<proteinExistence type="predicted"/>
<dbReference type="EnsemblMetazoa" id="GAUT044819-RA">
    <property type="protein sequence ID" value="GAUT044819-PA"/>
    <property type="gene ID" value="GAUT044819"/>
</dbReference>
<evidence type="ECO:0000313" key="2">
    <source>
        <dbReference type="Proteomes" id="UP000078200"/>
    </source>
</evidence>
<organism evidence="1 2">
    <name type="scientific">Glossina austeni</name>
    <name type="common">Savannah tsetse fly</name>
    <dbReference type="NCBI Taxonomy" id="7395"/>
    <lineage>
        <taxon>Eukaryota</taxon>
        <taxon>Metazoa</taxon>
        <taxon>Ecdysozoa</taxon>
        <taxon>Arthropoda</taxon>
        <taxon>Hexapoda</taxon>
        <taxon>Insecta</taxon>
        <taxon>Pterygota</taxon>
        <taxon>Neoptera</taxon>
        <taxon>Endopterygota</taxon>
        <taxon>Diptera</taxon>
        <taxon>Brachycera</taxon>
        <taxon>Muscomorpha</taxon>
        <taxon>Hippoboscoidea</taxon>
        <taxon>Glossinidae</taxon>
        <taxon>Glossina</taxon>
    </lineage>
</organism>
<sequence>MVCVFLRNINVGDVGTGLSTAKTSTVKDSVGGGMRRPKGSGLEVAIIKRYTTTQITIIKSHKSNVESVALLATGVLLSVLPSDRKFCRTIIGNLLFILILTLKLIGVDDDDDDDKTRSVPERNASVDEADEKDNTLFKFMRHERVYRDRFVEFAAFEDVNAESLALCINRLCCCDAFSMVGPPPKIFRTRSELS</sequence>
<reference evidence="1" key="1">
    <citation type="submission" date="2020-05" db="UniProtKB">
        <authorList>
            <consortium name="EnsemblMetazoa"/>
        </authorList>
    </citation>
    <scope>IDENTIFICATION</scope>
    <source>
        <strain evidence="1">TTRI</strain>
    </source>
</reference>
<accession>A0A1A9VR13</accession>
<evidence type="ECO:0000313" key="1">
    <source>
        <dbReference type="EnsemblMetazoa" id="GAUT044819-PA"/>
    </source>
</evidence>
<dbReference type="AlphaFoldDB" id="A0A1A9VR13"/>
<dbReference type="Proteomes" id="UP000078200">
    <property type="component" value="Unassembled WGS sequence"/>
</dbReference>
<dbReference type="VEuPathDB" id="VectorBase:GAUT044819"/>
<keyword evidence="2" id="KW-1185">Reference proteome</keyword>
<protein>
    <submittedName>
        <fullName evidence="1">Uncharacterized protein</fullName>
    </submittedName>
</protein>
<name>A0A1A9VR13_GLOAU</name>